<name>A0A1X0WG95_9GAMM</name>
<evidence type="ECO:0000256" key="2">
    <source>
        <dbReference type="ARBA" id="ARBA00023002"/>
    </source>
</evidence>
<keyword evidence="2" id="KW-0560">Oxidoreductase</keyword>
<dbReference type="SMART" id="SM01329">
    <property type="entry name" value="Iso_dh"/>
    <property type="match status" value="1"/>
</dbReference>
<evidence type="ECO:0000259" key="3">
    <source>
        <dbReference type="SMART" id="SM01329"/>
    </source>
</evidence>
<dbReference type="Pfam" id="PF00180">
    <property type="entry name" value="Iso_dh"/>
    <property type="match status" value="1"/>
</dbReference>
<evidence type="ECO:0000313" key="4">
    <source>
        <dbReference type="EMBL" id="ORJ25743.1"/>
    </source>
</evidence>
<gene>
    <name evidence="4" type="ORF">BS640_09995</name>
</gene>
<dbReference type="AlphaFoldDB" id="A0A1X0WG95"/>
<dbReference type="GO" id="GO:0000287">
    <property type="term" value="F:magnesium ion binding"/>
    <property type="evidence" value="ECO:0007669"/>
    <property type="project" value="InterPro"/>
</dbReference>
<dbReference type="InterPro" id="IPR024084">
    <property type="entry name" value="IsoPropMal-DH-like_dom"/>
</dbReference>
<dbReference type="EMBL" id="MRWE01000013">
    <property type="protein sequence ID" value="ORJ25743.1"/>
    <property type="molecule type" value="Genomic_DNA"/>
</dbReference>
<evidence type="ECO:0000313" key="5">
    <source>
        <dbReference type="Proteomes" id="UP000192536"/>
    </source>
</evidence>
<protein>
    <submittedName>
        <fullName evidence="4">3-isopropylmalate dehydrogenase</fullName>
    </submittedName>
</protein>
<dbReference type="GeneID" id="93565237"/>
<dbReference type="PROSITE" id="PS00470">
    <property type="entry name" value="IDH_IMDH"/>
    <property type="match status" value="1"/>
</dbReference>
<sequence length="383" mass="42086">MKKVLVLPGDGVGAEVCHAALPVFTLLNLPITLEFAQIGWQCWQQSAQPIPAQTWEKITQSDAVLLGAITSKGKQDAEAELTPALQGQGHKYVSPLIEMRQKLELFANVRPVYSIKPGQRPFRCVVLRENTEGLYCGLDRRGIPEEYRSWVTHTNIDRSGHQDVAMSVRIVTRFGMARIIRYAFEYAKTNNYPSVTYADKPNVLRESGQFASDIFWEIAAEYPDIHAEIHNADAVALWLVQRPERFGVIVAENMYGDILSDLAAGVMGGLGIAPSANIGAETPYFEPVHGSAPRMANRGKANPAAMFLTIGLMLEHLGFGNEAEKVKRAVTWVIQSGDTLTYDLGGNATTQQMADKILEYIQNAEGNEQGNVLAGLVEDLAEA</sequence>
<evidence type="ECO:0000256" key="1">
    <source>
        <dbReference type="ARBA" id="ARBA00007769"/>
    </source>
</evidence>
<dbReference type="STRING" id="1646377.BS640_09995"/>
<feature type="domain" description="Isopropylmalate dehydrogenase-like" evidence="3">
    <location>
        <begin position="3"/>
        <end position="357"/>
    </location>
</feature>
<dbReference type="GO" id="GO:0004449">
    <property type="term" value="F:isocitrate dehydrogenase (NAD+) activity"/>
    <property type="evidence" value="ECO:0007669"/>
    <property type="project" value="TreeGrafter"/>
</dbReference>
<reference evidence="4 5" key="1">
    <citation type="journal article" date="2017" name="Int. J. Syst. Evol. Microbiol.">
        <title>Rouxiella badensis sp. nov. and Rouxiella silvae sp. nov. isolated from peat bog soil in Germany and emendation of the genus description.</title>
        <authorList>
            <person name="Le Fleche-Mateos A."/>
            <person name="Kugler J.H."/>
            <person name="Hansen S.H."/>
            <person name="Syldatk C."/>
            <person name="Hausmann R."/>
            <person name="Lomprez F."/>
            <person name="Vandenbogaert M."/>
            <person name="Manuguerra J.C."/>
            <person name="Grimont P.A."/>
        </authorList>
    </citation>
    <scope>NUCLEOTIDE SEQUENCE [LARGE SCALE GENOMIC DNA]</scope>
    <source>
        <strain evidence="4 5">DSM 100043</strain>
    </source>
</reference>
<dbReference type="PANTHER" id="PTHR11835:SF34">
    <property type="entry name" value="ISOCITRATE DEHYDROGENASE [NAD] SUBUNIT ALPHA, MITOCHONDRIAL"/>
    <property type="match status" value="1"/>
</dbReference>
<dbReference type="GO" id="GO:0051287">
    <property type="term" value="F:NAD binding"/>
    <property type="evidence" value="ECO:0007669"/>
    <property type="project" value="InterPro"/>
</dbReference>
<dbReference type="GO" id="GO:0006102">
    <property type="term" value="P:isocitrate metabolic process"/>
    <property type="evidence" value="ECO:0007669"/>
    <property type="project" value="TreeGrafter"/>
</dbReference>
<comment type="caution">
    <text evidence="4">The sequence shown here is derived from an EMBL/GenBank/DDBJ whole genome shotgun (WGS) entry which is preliminary data.</text>
</comment>
<keyword evidence="5" id="KW-1185">Reference proteome</keyword>
<proteinExistence type="inferred from homology"/>
<dbReference type="InterPro" id="IPR019818">
    <property type="entry name" value="IsoCit/isopropylmalate_DH_CS"/>
</dbReference>
<accession>A0A1X0WG95</accession>
<dbReference type="Proteomes" id="UP000192536">
    <property type="component" value="Unassembled WGS sequence"/>
</dbReference>
<comment type="similarity">
    <text evidence="1">Belongs to the isocitrate and isopropylmalate dehydrogenases family.</text>
</comment>
<dbReference type="RefSeq" id="WP_017490147.1">
    <property type="nucleotide sequence ID" value="NZ_CAUQAZ010000017.1"/>
</dbReference>
<dbReference type="PANTHER" id="PTHR11835">
    <property type="entry name" value="DECARBOXYLATING DEHYDROGENASES-ISOCITRATE, ISOPROPYLMALATE, TARTRATE"/>
    <property type="match status" value="1"/>
</dbReference>
<dbReference type="Gene3D" id="3.40.718.10">
    <property type="entry name" value="Isopropylmalate Dehydrogenase"/>
    <property type="match status" value="1"/>
</dbReference>
<dbReference type="GO" id="GO:0006099">
    <property type="term" value="P:tricarboxylic acid cycle"/>
    <property type="evidence" value="ECO:0007669"/>
    <property type="project" value="TreeGrafter"/>
</dbReference>
<organism evidence="4 5">
    <name type="scientific">Rouxiella badensis</name>
    <dbReference type="NCBI Taxonomy" id="1646377"/>
    <lineage>
        <taxon>Bacteria</taxon>
        <taxon>Pseudomonadati</taxon>
        <taxon>Pseudomonadota</taxon>
        <taxon>Gammaproteobacteria</taxon>
        <taxon>Enterobacterales</taxon>
        <taxon>Yersiniaceae</taxon>
        <taxon>Rouxiella</taxon>
    </lineage>
</organism>
<dbReference type="SUPFAM" id="SSF53659">
    <property type="entry name" value="Isocitrate/Isopropylmalate dehydrogenase-like"/>
    <property type="match status" value="1"/>
</dbReference>